<evidence type="ECO:0000256" key="1">
    <source>
        <dbReference type="SAM" id="Phobius"/>
    </source>
</evidence>
<name>A0ABU4JVU6_9CLOT</name>
<proteinExistence type="predicted"/>
<evidence type="ECO:0000313" key="3">
    <source>
        <dbReference type="Proteomes" id="UP001281656"/>
    </source>
</evidence>
<dbReference type="EMBL" id="JARUJP010000018">
    <property type="protein sequence ID" value="MDW8802288.1"/>
    <property type="molecule type" value="Genomic_DNA"/>
</dbReference>
<evidence type="ECO:0000313" key="2">
    <source>
        <dbReference type="EMBL" id="MDW8802288.1"/>
    </source>
</evidence>
<feature type="transmembrane region" description="Helical" evidence="1">
    <location>
        <begin position="145"/>
        <end position="163"/>
    </location>
</feature>
<organism evidence="2 3">
    <name type="scientific">Clostridium tanneri</name>
    <dbReference type="NCBI Taxonomy" id="3037988"/>
    <lineage>
        <taxon>Bacteria</taxon>
        <taxon>Bacillati</taxon>
        <taxon>Bacillota</taxon>
        <taxon>Clostridia</taxon>
        <taxon>Eubacteriales</taxon>
        <taxon>Clostridiaceae</taxon>
        <taxon>Clostridium</taxon>
    </lineage>
</organism>
<gene>
    <name evidence="2" type="ORF">P8V03_14125</name>
</gene>
<keyword evidence="1" id="KW-1133">Transmembrane helix</keyword>
<accession>A0ABU4JVU6</accession>
<keyword evidence="1" id="KW-0472">Membrane</keyword>
<dbReference type="Proteomes" id="UP001281656">
    <property type="component" value="Unassembled WGS sequence"/>
</dbReference>
<keyword evidence="3" id="KW-1185">Reference proteome</keyword>
<protein>
    <submittedName>
        <fullName evidence="2">GlsB/YeaQ/YmgE family stress response membrane protein</fullName>
    </submittedName>
</protein>
<dbReference type="RefSeq" id="WP_318798655.1">
    <property type="nucleotide sequence ID" value="NZ_JARUJP010000018.1"/>
</dbReference>
<sequence length="221" mass="25211">MDFTIIKRELQVFTDKLYENLNADLKQCTTIKEINEILEEEYDNITDYKKALGFKLIENIKGELTDKINSEDSIKNAVEIENRMENLYIPPIKVEENKMYITEENIPIDSKEENRNSKSKTVMVILGVIIGAAGGAIVKKNILDAIVIGIIGAAAGVAVYEVTVGKDNNNLEKVIKKDRQVNKRINRDYFDKIVHGRKAQVESIFLEYIDKIDDLFQQVVL</sequence>
<comment type="caution">
    <text evidence="2">The sequence shown here is derived from an EMBL/GenBank/DDBJ whole genome shotgun (WGS) entry which is preliminary data.</text>
</comment>
<reference evidence="2 3" key="1">
    <citation type="submission" date="2023-04" db="EMBL/GenBank/DDBJ databases">
        <title>Clostridium tannerae sp. nov., isolated from the fecal material of an alpaca.</title>
        <authorList>
            <person name="Miller S."/>
            <person name="Hendry M."/>
            <person name="King J."/>
            <person name="Sankaranarayanan K."/>
            <person name="Lawson P.A."/>
        </authorList>
    </citation>
    <scope>NUCLEOTIDE SEQUENCE [LARGE SCALE GENOMIC DNA]</scope>
    <source>
        <strain evidence="2 3">A1-XYC3</strain>
    </source>
</reference>
<feature type="transmembrane region" description="Helical" evidence="1">
    <location>
        <begin position="121"/>
        <end position="139"/>
    </location>
</feature>
<keyword evidence="1" id="KW-0812">Transmembrane</keyword>